<feature type="transmembrane region" description="Helical" evidence="8">
    <location>
        <begin position="207"/>
        <end position="232"/>
    </location>
</feature>
<dbReference type="InterPro" id="IPR020095">
    <property type="entry name" value="PsdUridine_synth_TruA_C"/>
</dbReference>
<keyword evidence="11" id="KW-1185">Reference proteome</keyword>
<feature type="transmembrane region" description="Helical" evidence="8">
    <location>
        <begin position="360"/>
        <end position="384"/>
    </location>
</feature>
<dbReference type="GO" id="GO:0016020">
    <property type="term" value="C:membrane"/>
    <property type="evidence" value="ECO:0007669"/>
    <property type="project" value="UniProtKB-SubCell"/>
</dbReference>
<dbReference type="GO" id="GO:0005509">
    <property type="term" value="F:calcium ion binding"/>
    <property type="evidence" value="ECO:0007669"/>
    <property type="project" value="InterPro"/>
</dbReference>
<dbReference type="SUPFAM" id="SSF47473">
    <property type="entry name" value="EF-hand"/>
    <property type="match status" value="1"/>
</dbReference>
<evidence type="ECO:0000313" key="11">
    <source>
        <dbReference type="Proteomes" id="UP000186817"/>
    </source>
</evidence>
<dbReference type="Pfam" id="PF00520">
    <property type="entry name" value="Ion_trans"/>
    <property type="match status" value="1"/>
</dbReference>
<evidence type="ECO:0000256" key="5">
    <source>
        <dbReference type="ARBA" id="ARBA00023136"/>
    </source>
</evidence>
<feature type="region of interest" description="Disordered" evidence="7">
    <location>
        <begin position="93"/>
        <end position="128"/>
    </location>
</feature>
<dbReference type="Proteomes" id="UP000186817">
    <property type="component" value="Unassembled WGS sequence"/>
</dbReference>
<evidence type="ECO:0000259" key="9">
    <source>
        <dbReference type="PROSITE" id="PS50222"/>
    </source>
</evidence>
<comment type="caution">
    <text evidence="10">The sequence shown here is derived from an EMBL/GenBank/DDBJ whole genome shotgun (WGS) entry which is preliminary data.</text>
</comment>
<dbReference type="SUPFAM" id="SSF55120">
    <property type="entry name" value="Pseudouridine synthase"/>
    <property type="match status" value="1"/>
</dbReference>
<dbReference type="GO" id="GO:0009982">
    <property type="term" value="F:pseudouridine synthase activity"/>
    <property type="evidence" value="ECO:0007669"/>
    <property type="project" value="InterPro"/>
</dbReference>
<dbReference type="OrthoDB" id="447485at2759"/>
<dbReference type="InterPro" id="IPR020103">
    <property type="entry name" value="PsdUridine_synth_cat_dom_sf"/>
</dbReference>
<reference evidence="10 11" key="1">
    <citation type="submission" date="2016-02" db="EMBL/GenBank/DDBJ databases">
        <title>Genome analysis of coral dinoflagellate symbionts highlights evolutionary adaptations to a symbiotic lifestyle.</title>
        <authorList>
            <person name="Aranda M."/>
            <person name="Li Y."/>
            <person name="Liew Y.J."/>
            <person name="Baumgarten S."/>
            <person name="Simakov O."/>
            <person name="Wilson M."/>
            <person name="Piel J."/>
            <person name="Ashoor H."/>
            <person name="Bougouffa S."/>
            <person name="Bajic V.B."/>
            <person name="Ryu T."/>
            <person name="Ravasi T."/>
            <person name="Bayer T."/>
            <person name="Micklem G."/>
            <person name="Kim H."/>
            <person name="Bhak J."/>
            <person name="Lajeunesse T.C."/>
            <person name="Voolstra C.R."/>
        </authorList>
    </citation>
    <scope>NUCLEOTIDE SEQUENCE [LARGE SCALE GENOMIC DNA]</scope>
    <source>
        <strain evidence="10 11">CCMP2467</strain>
    </source>
</reference>
<dbReference type="PROSITE" id="PS50222">
    <property type="entry name" value="EF_HAND_2"/>
    <property type="match status" value="2"/>
</dbReference>
<keyword evidence="6" id="KW-0413">Isomerase</keyword>
<organism evidence="10 11">
    <name type="scientific">Symbiodinium microadriaticum</name>
    <name type="common">Dinoflagellate</name>
    <name type="synonym">Zooxanthella microadriatica</name>
    <dbReference type="NCBI Taxonomy" id="2951"/>
    <lineage>
        <taxon>Eukaryota</taxon>
        <taxon>Sar</taxon>
        <taxon>Alveolata</taxon>
        <taxon>Dinophyceae</taxon>
        <taxon>Suessiales</taxon>
        <taxon>Symbiodiniaceae</taxon>
        <taxon>Symbiodinium</taxon>
    </lineage>
</organism>
<dbReference type="PROSITE" id="PS00018">
    <property type="entry name" value="EF_HAND_1"/>
    <property type="match status" value="2"/>
</dbReference>
<dbReference type="Gene3D" id="3.30.70.580">
    <property type="entry name" value="Pseudouridine synthase I, catalytic domain, N-terminal subdomain"/>
    <property type="match status" value="1"/>
</dbReference>
<evidence type="ECO:0000256" key="6">
    <source>
        <dbReference type="ARBA" id="ARBA00023235"/>
    </source>
</evidence>
<dbReference type="GO" id="GO:0003723">
    <property type="term" value="F:RNA binding"/>
    <property type="evidence" value="ECO:0007669"/>
    <property type="project" value="InterPro"/>
</dbReference>
<dbReference type="AlphaFoldDB" id="A0A1Q9EMY3"/>
<dbReference type="Gene3D" id="1.10.238.10">
    <property type="entry name" value="EF-hand"/>
    <property type="match status" value="1"/>
</dbReference>
<feature type="transmembrane region" description="Helical" evidence="8">
    <location>
        <begin position="283"/>
        <end position="306"/>
    </location>
</feature>
<dbReference type="Gene3D" id="1.20.120.350">
    <property type="entry name" value="Voltage-gated potassium channels. Chain C"/>
    <property type="match status" value="1"/>
</dbReference>
<keyword evidence="2 8" id="KW-0812">Transmembrane</keyword>
<evidence type="ECO:0000256" key="2">
    <source>
        <dbReference type="ARBA" id="ARBA00022692"/>
    </source>
</evidence>
<keyword evidence="5 8" id="KW-0472">Membrane</keyword>
<dbReference type="SUPFAM" id="SSF81324">
    <property type="entry name" value="Voltage-gated potassium channels"/>
    <property type="match status" value="1"/>
</dbReference>
<dbReference type="InterPro" id="IPR001406">
    <property type="entry name" value="PsdUridine_synth_TruA"/>
</dbReference>
<dbReference type="SMART" id="SM00054">
    <property type="entry name" value="EFh"/>
    <property type="match status" value="2"/>
</dbReference>
<dbReference type="CDD" id="cd00051">
    <property type="entry name" value="EFh"/>
    <property type="match status" value="1"/>
</dbReference>
<dbReference type="InterPro" id="IPR017853">
    <property type="entry name" value="GH"/>
</dbReference>
<dbReference type="InterPro" id="IPR002048">
    <property type="entry name" value="EF_hand_dom"/>
</dbReference>
<comment type="subcellular location">
    <subcellularLocation>
        <location evidence="1">Membrane</location>
        <topology evidence="1">Multi-pass membrane protein</topology>
    </subcellularLocation>
</comment>
<sequence length="1121" mass="125233">MAVPSALNGQKVVDVQGDGSEGMFEIRHREIMTRLDDLFRQQELLLQGSAADRSHPIPMVARHSGHHSRTLVGALRQEGGDSYELAKELSYQPKPGSRRVKRQGDKPADNNRPPEKAQHKPPSHHPPETKLQQFVHAWGFEAFFAVVIVSNTIVLGVQTAWMAEHFVHGVPTVFTVLQVAYAILFFVEVVLRLCADGFTSFFCSRPWLWNLLDVFVVVSSVFELVYSAMAGFQTNPASTTALRLVRIMKIARLVRIVRVAAVLRFIRALRILIFSIMQTLKSLLWSLVLLFVIIYAFAVLFTDAAVTYQYMNGENAELSRMFGSLIGSMSTLLRSISGGMNWQGPADALGQVGTEWEVLFTLYVTFSCFAVLNVMTGVFCHSAITGAAQDEHLMVQSLLQEKDQFRQKFEQLFQEVDDDGTGHITLNEFERHFNDASLAALFEALDLPSTDAWSLFQTLDADGDHMIDADEFLDSCIRMRGPPRSVDVCAIKRQANKIRRQVVDLADVIEDVMEVQEEIHESLQRNIRQQEVQGTVLVFGFSAMVFNPAKKAFSERCLLQRWRLKVAYDGSEFRGWQALGDQGARTVHRTLTAAVMASHPLHSRHRQAPVLVGCSRTDRGVHSEGQVAHADLLSLPDLDADTLRRRVNCRLPGDVQLLDVRPVSNSFHARMSALRKRYRYDLLLHPRASPFDARFVWAVGDLDAGVISEAARQLSGQAVDCSLLTVNWRASCKADTDEFDEDYYGSLTKRLFIQTSWDAAANKLSVRLECEAFLYRMARVVVSALVASARGVIGVADLQDASSPTFANALQRVKGRMELAPPNGLFLEEIAYPLDDGAKKQKQKKGKIQKTEKVCVVLVMLVSSVLTKQWRRTHASDVSTFEDMGVLSAPRRTRASTGRSDEILHEISAKPVKRSGTPYGTNLGGWLCLEDWFFSGFAGRFVLAKTYGKKFAAQVFMAHRNDFINPSDLQAMKDIGIKTVRIPVMWTLFADALAVIDKEAYGSHDPDKDTVIVPDPYYTEDPVIWRAMDAALHNISYATIPRNLLESLFIQGNELGLKFLLDAWHGLAKRAWLFEPSDIHAFPGGSSDGAMAISADFGGTYNGIYPERNVNSDHADYGMLL</sequence>
<dbReference type="GO" id="GO:0031119">
    <property type="term" value="P:tRNA pseudouridine synthesis"/>
    <property type="evidence" value="ECO:0007669"/>
    <property type="project" value="TreeGrafter"/>
</dbReference>
<accession>A0A1Q9EMY3</accession>
<name>A0A1Q9EMY3_SYMMI</name>
<evidence type="ECO:0000256" key="8">
    <source>
        <dbReference type="SAM" id="Phobius"/>
    </source>
</evidence>
<gene>
    <name evidence="10" type="primary">truA</name>
    <name evidence="10" type="ORF">AK812_SmicGene7651</name>
</gene>
<evidence type="ECO:0000256" key="1">
    <source>
        <dbReference type="ARBA" id="ARBA00004141"/>
    </source>
</evidence>
<dbReference type="PANTHER" id="PTHR11142:SF0">
    <property type="entry name" value="TRNA PSEUDOURIDINE SYNTHASE-LIKE 1"/>
    <property type="match status" value="1"/>
</dbReference>
<protein>
    <submittedName>
        <fullName evidence="10">tRNA pseudouridine synthase A</fullName>
    </submittedName>
</protein>
<dbReference type="GO" id="GO:0005216">
    <property type="term" value="F:monoatomic ion channel activity"/>
    <property type="evidence" value="ECO:0007669"/>
    <property type="project" value="InterPro"/>
</dbReference>
<dbReference type="Gene3D" id="1.10.287.70">
    <property type="match status" value="1"/>
</dbReference>
<evidence type="ECO:0000313" key="10">
    <source>
        <dbReference type="EMBL" id="OLQ08794.1"/>
    </source>
</evidence>
<feature type="transmembrane region" description="Helical" evidence="8">
    <location>
        <begin position="166"/>
        <end position="187"/>
    </location>
</feature>
<dbReference type="InterPro" id="IPR018247">
    <property type="entry name" value="EF_Hand_1_Ca_BS"/>
</dbReference>
<evidence type="ECO:0000256" key="4">
    <source>
        <dbReference type="ARBA" id="ARBA00022989"/>
    </source>
</evidence>
<dbReference type="SUPFAM" id="SSF51445">
    <property type="entry name" value="(Trans)glycosidases"/>
    <property type="match status" value="1"/>
</dbReference>
<dbReference type="InterPro" id="IPR005821">
    <property type="entry name" value="Ion_trans_dom"/>
</dbReference>
<dbReference type="Gene3D" id="3.30.70.660">
    <property type="entry name" value="Pseudouridine synthase I, catalytic domain, C-terminal subdomain"/>
    <property type="match status" value="1"/>
</dbReference>
<dbReference type="Gene3D" id="3.20.20.80">
    <property type="entry name" value="Glycosidases"/>
    <property type="match status" value="1"/>
</dbReference>
<dbReference type="InterPro" id="IPR027359">
    <property type="entry name" value="Volt_channel_dom_sf"/>
</dbReference>
<evidence type="ECO:0000256" key="3">
    <source>
        <dbReference type="ARBA" id="ARBA00022837"/>
    </source>
</evidence>
<dbReference type="PANTHER" id="PTHR11142">
    <property type="entry name" value="PSEUDOURIDYLATE SYNTHASE"/>
    <property type="match status" value="1"/>
</dbReference>
<feature type="domain" description="EF-hand" evidence="9">
    <location>
        <begin position="447"/>
        <end position="482"/>
    </location>
</feature>
<evidence type="ECO:0000256" key="7">
    <source>
        <dbReference type="SAM" id="MobiDB-lite"/>
    </source>
</evidence>
<proteinExistence type="predicted"/>
<dbReference type="InterPro" id="IPR011992">
    <property type="entry name" value="EF-hand-dom_pair"/>
</dbReference>
<keyword evidence="4 8" id="KW-1133">Transmembrane helix</keyword>
<keyword evidence="3" id="KW-0106">Calcium</keyword>
<dbReference type="EMBL" id="LSRX01000110">
    <property type="protein sequence ID" value="OLQ08794.1"/>
    <property type="molecule type" value="Genomic_DNA"/>
</dbReference>
<feature type="transmembrane region" description="Helical" evidence="8">
    <location>
        <begin position="135"/>
        <end position="154"/>
    </location>
</feature>
<feature type="domain" description="EF-hand" evidence="9">
    <location>
        <begin position="404"/>
        <end position="439"/>
    </location>
</feature>
<dbReference type="InterPro" id="IPR020094">
    <property type="entry name" value="TruA/RsuA/RluB/E/F_N"/>
</dbReference>
<feature type="compositionally biased region" description="Basic and acidic residues" evidence="7">
    <location>
        <begin position="102"/>
        <end position="118"/>
    </location>
</feature>